<accession>A0A9W4UJE2</accession>
<protein>
    <recommendedName>
        <fullName evidence="4">BZIP domain-containing protein</fullName>
    </recommendedName>
</protein>
<dbReference type="InterPro" id="IPR021833">
    <property type="entry name" value="DUF3425"/>
</dbReference>
<feature type="compositionally biased region" description="Polar residues" evidence="1">
    <location>
        <begin position="1"/>
        <end position="20"/>
    </location>
</feature>
<dbReference type="Pfam" id="PF11905">
    <property type="entry name" value="DUF3425"/>
    <property type="match status" value="1"/>
</dbReference>
<sequence>MASSTSRCDVATSPKSASTQELERKRARDRKSQKAMRERTKRSLTHLSQQVAQLTEALAGQNREKNELYNRFLAVSEENDHLRIQKAALQLRLLENGKALKTCSSSSMTLPPYESIPLNISPTCLSDQILQTFVESRWEAHTMQTASHIPSYPEKPDLTALFDSRPNRVVDETSSIVGDIVKSYTEIDTLPKKIGVHFIMYNLMKWQVLRTKSAFEAVPEWLRPEPIQLQQRHAAWIDRVPWPRLRIYLIEHGDIKFDEFAAAYSSSFNIEWPYDPDLVIITVTKDTENIIINPIYEEHITKLSNWTVEGVFRAKFPAMAAIVDSYRNTTTDKIVTENIRDPDPLPRYAI</sequence>
<gene>
    <name evidence="2" type="ORF">PDIGIT_LOCUS9193</name>
</gene>
<dbReference type="PANTHER" id="PTHR37012:SF2">
    <property type="entry name" value="BZIP DOMAIN-CONTAINING PROTEIN-RELATED"/>
    <property type="match status" value="1"/>
</dbReference>
<dbReference type="AlphaFoldDB" id="A0A9W4UJE2"/>
<dbReference type="OrthoDB" id="2985014at2759"/>
<evidence type="ECO:0000313" key="2">
    <source>
        <dbReference type="EMBL" id="CAI6336102.1"/>
    </source>
</evidence>
<organism evidence="2 3">
    <name type="scientific">Periconia digitata</name>
    <dbReference type="NCBI Taxonomy" id="1303443"/>
    <lineage>
        <taxon>Eukaryota</taxon>
        <taxon>Fungi</taxon>
        <taxon>Dikarya</taxon>
        <taxon>Ascomycota</taxon>
        <taxon>Pezizomycotina</taxon>
        <taxon>Dothideomycetes</taxon>
        <taxon>Pleosporomycetidae</taxon>
        <taxon>Pleosporales</taxon>
        <taxon>Massarineae</taxon>
        <taxon>Periconiaceae</taxon>
        <taxon>Periconia</taxon>
    </lineage>
</organism>
<keyword evidence="3" id="KW-1185">Reference proteome</keyword>
<comment type="caution">
    <text evidence="2">The sequence shown here is derived from an EMBL/GenBank/DDBJ whole genome shotgun (WGS) entry which is preliminary data.</text>
</comment>
<dbReference type="PANTHER" id="PTHR37012">
    <property type="entry name" value="B-ZIP TRANSCRIPTION FACTOR (EUROFUNG)-RELATED"/>
    <property type="match status" value="1"/>
</dbReference>
<dbReference type="EMBL" id="CAOQHR010000006">
    <property type="protein sequence ID" value="CAI6336102.1"/>
    <property type="molecule type" value="Genomic_DNA"/>
</dbReference>
<feature type="compositionally biased region" description="Basic and acidic residues" evidence="1">
    <location>
        <begin position="21"/>
        <end position="38"/>
    </location>
</feature>
<proteinExistence type="predicted"/>
<dbReference type="CDD" id="cd14688">
    <property type="entry name" value="bZIP_YAP"/>
    <property type="match status" value="1"/>
</dbReference>
<evidence type="ECO:0000256" key="1">
    <source>
        <dbReference type="SAM" id="MobiDB-lite"/>
    </source>
</evidence>
<name>A0A9W4UJE2_9PLEO</name>
<evidence type="ECO:0000313" key="3">
    <source>
        <dbReference type="Proteomes" id="UP001152607"/>
    </source>
</evidence>
<evidence type="ECO:0008006" key="4">
    <source>
        <dbReference type="Google" id="ProtNLM"/>
    </source>
</evidence>
<dbReference type="Proteomes" id="UP001152607">
    <property type="component" value="Unassembled WGS sequence"/>
</dbReference>
<reference evidence="2" key="1">
    <citation type="submission" date="2023-01" db="EMBL/GenBank/DDBJ databases">
        <authorList>
            <person name="Van Ghelder C."/>
            <person name="Rancurel C."/>
        </authorList>
    </citation>
    <scope>NUCLEOTIDE SEQUENCE</scope>
    <source>
        <strain evidence="2">CNCM I-4278</strain>
    </source>
</reference>
<feature type="region of interest" description="Disordered" evidence="1">
    <location>
        <begin position="1"/>
        <end position="44"/>
    </location>
</feature>